<evidence type="ECO:0000313" key="13">
    <source>
        <dbReference type="Proteomes" id="UP000654075"/>
    </source>
</evidence>
<dbReference type="Pfam" id="PF01066">
    <property type="entry name" value="CDP-OH_P_transf"/>
    <property type="match status" value="1"/>
</dbReference>
<reference evidence="12" key="1">
    <citation type="submission" date="2021-02" db="EMBL/GenBank/DDBJ databases">
        <authorList>
            <person name="Dougan E. K."/>
            <person name="Rhodes N."/>
            <person name="Thang M."/>
            <person name="Chan C."/>
        </authorList>
    </citation>
    <scope>NUCLEOTIDE SEQUENCE</scope>
</reference>
<dbReference type="EMBL" id="CAJNNV010025779">
    <property type="protein sequence ID" value="CAE8616036.1"/>
    <property type="molecule type" value="Genomic_DNA"/>
</dbReference>
<keyword evidence="6" id="KW-1133">Transmembrane helix</keyword>
<evidence type="ECO:0000256" key="10">
    <source>
        <dbReference type="ARBA" id="ARBA00023264"/>
    </source>
</evidence>
<evidence type="ECO:0000313" key="12">
    <source>
        <dbReference type="EMBL" id="CAE8616036.1"/>
    </source>
</evidence>
<keyword evidence="3" id="KW-0444">Lipid biosynthesis</keyword>
<evidence type="ECO:0000256" key="5">
    <source>
        <dbReference type="ARBA" id="ARBA00022692"/>
    </source>
</evidence>
<comment type="similarity">
    <text evidence="2 11">Belongs to the CDP-alcohol phosphatidyltransferase class-I family.</text>
</comment>
<organism evidence="12 13">
    <name type="scientific">Polarella glacialis</name>
    <name type="common">Dinoflagellate</name>
    <dbReference type="NCBI Taxonomy" id="89957"/>
    <lineage>
        <taxon>Eukaryota</taxon>
        <taxon>Sar</taxon>
        <taxon>Alveolata</taxon>
        <taxon>Dinophyceae</taxon>
        <taxon>Suessiales</taxon>
        <taxon>Suessiaceae</taxon>
        <taxon>Polarella</taxon>
    </lineage>
</organism>
<comment type="subcellular location">
    <subcellularLocation>
        <location evidence="1">Membrane</location>
        <topology evidence="1">Multi-pass membrane protein</topology>
    </subcellularLocation>
</comment>
<evidence type="ECO:0000256" key="11">
    <source>
        <dbReference type="RuleBase" id="RU003750"/>
    </source>
</evidence>
<keyword evidence="4 11" id="KW-0808">Transferase</keyword>
<dbReference type="InterPro" id="IPR050324">
    <property type="entry name" value="CDP-alcohol_PTase-I"/>
</dbReference>
<evidence type="ECO:0000256" key="6">
    <source>
        <dbReference type="ARBA" id="ARBA00022989"/>
    </source>
</evidence>
<dbReference type="InterPro" id="IPR048254">
    <property type="entry name" value="CDP_ALCOHOL_P_TRANSF_CS"/>
</dbReference>
<dbReference type="OrthoDB" id="10020554at2759"/>
<keyword evidence="8" id="KW-0472">Membrane</keyword>
<dbReference type="NCBIfam" id="TIGR00560">
    <property type="entry name" value="pgsA"/>
    <property type="match status" value="1"/>
</dbReference>
<dbReference type="AlphaFoldDB" id="A0A813FTF6"/>
<keyword evidence="5" id="KW-0812">Transmembrane</keyword>
<evidence type="ECO:0000256" key="2">
    <source>
        <dbReference type="ARBA" id="ARBA00010441"/>
    </source>
</evidence>
<dbReference type="InterPro" id="IPR004570">
    <property type="entry name" value="Phosphatidylglycerol_P_synth"/>
</dbReference>
<evidence type="ECO:0000256" key="7">
    <source>
        <dbReference type="ARBA" id="ARBA00023098"/>
    </source>
</evidence>
<gene>
    <name evidence="12" type="ORF">PGLA1383_LOCUS33741</name>
</gene>
<dbReference type="GO" id="GO:0008444">
    <property type="term" value="F:CDP-diacylglycerol-glycerol-3-phosphate 3-phosphatidyltransferase activity"/>
    <property type="evidence" value="ECO:0007669"/>
    <property type="project" value="InterPro"/>
</dbReference>
<keyword evidence="10" id="KW-1208">Phospholipid metabolism</keyword>
<dbReference type="InterPro" id="IPR043130">
    <property type="entry name" value="CDP-OH_PTrfase_TM_dom"/>
</dbReference>
<accession>A0A813FTF6</accession>
<evidence type="ECO:0000256" key="4">
    <source>
        <dbReference type="ARBA" id="ARBA00022679"/>
    </source>
</evidence>
<protein>
    <recommendedName>
        <fullName evidence="14">CDP-diacylglycerol--glycerol-3-phosphate 3-phosphatidyltransferase</fullName>
    </recommendedName>
</protein>
<keyword evidence="9" id="KW-0594">Phospholipid biosynthesis</keyword>
<dbReference type="GO" id="GO:0046474">
    <property type="term" value="P:glycerophospholipid biosynthetic process"/>
    <property type="evidence" value="ECO:0007669"/>
    <property type="project" value="TreeGrafter"/>
</dbReference>
<dbReference type="GO" id="GO:0005886">
    <property type="term" value="C:plasma membrane"/>
    <property type="evidence" value="ECO:0007669"/>
    <property type="project" value="TreeGrafter"/>
</dbReference>
<comment type="caution">
    <text evidence="12">The sequence shown here is derived from an EMBL/GenBank/DDBJ whole genome shotgun (WGS) entry which is preliminary data.</text>
</comment>
<dbReference type="InterPro" id="IPR000462">
    <property type="entry name" value="CDP-OH_P_trans"/>
</dbReference>
<dbReference type="PANTHER" id="PTHR14269:SF62">
    <property type="entry name" value="CDP-DIACYLGLYCEROL--GLYCEROL-3-PHOSPHATE 3-PHOSPHATIDYLTRANSFERASE 1, CHLOROPLASTIC"/>
    <property type="match status" value="1"/>
</dbReference>
<keyword evidence="7" id="KW-0443">Lipid metabolism</keyword>
<evidence type="ECO:0000256" key="8">
    <source>
        <dbReference type="ARBA" id="ARBA00023136"/>
    </source>
</evidence>
<evidence type="ECO:0008006" key="14">
    <source>
        <dbReference type="Google" id="ProtNLM"/>
    </source>
</evidence>
<evidence type="ECO:0000256" key="3">
    <source>
        <dbReference type="ARBA" id="ARBA00022516"/>
    </source>
</evidence>
<feature type="non-terminal residue" evidence="12">
    <location>
        <position position="332"/>
    </location>
</feature>
<evidence type="ECO:0000256" key="1">
    <source>
        <dbReference type="ARBA" id="ARBA00004141"/>
    </source>
</evidence>
<dbReference type="PANTHER" id="PTHR14269">
    <property type="entry name" value="CDP-DIACYLGLYCEROL--GLYCEROL-3-PHOSPHATE 3-PHOSPHATIDYLTRANSFERASE-RELATED"/>
    <property type="match status" value="1"/>
</dbReference>
<dbReference type="PROSITE" id="PS00379">
    <property type="entry name" value="CDP_ALCOHOL_P_TRANSF"/>
    <property type="match status" value="1"/>
</dbReference>
<evidence type="ECO:0000256" key="9">
    <source>
        <dbReference type="ARBA" id="ARBA00023209"/>
    </source>
</evidence>
<proteinExistence type="inferred from homology"/>
<name>A0A813FTF6_POLGL</name>
<dbReference type="Proteomes" id="UP000654075">
    <property type="component" value="Unassembled WGS sequence"/>
</dbReference>
<dbReference type="Gene3D" id="1.20.120.1760">
    <property type="match status" value="1"/>
</dbReference>
<sequence length="332" mass="35126">FKHPPLFVNPPLRTRMLCISRQSLAFRPGCRILQSQSRRHVFRETGMVLPGLCQAVWSQTDQPYSCGDGTADAIVQCHVPAADRPGVKSHGSSAGMFCFPVSSRVSRAARLSIGSTLHCHVKTVTQTHRRASTSRQSSSSALEKDWLNVPNALTLARLAAIPGIMLSWYSGAPGVAAVLFGAAAATDFLDGYLARRWGQSTPLGALLDPLADKLLVSSALLLLVEHSSCAAVTVPAVAILGRELAVSSLREWMQVHRAEAAGKVSVAWHGKAKAVLQLLALQVMLGGIAFTDPAKASEGGTVYDGGVILLWIAAAITVASGAQYARIALCAI</sequence>
<keyword evidence="13" id="KW-1185">Reference proteome</keyword>